<dbReference type="InterPro" id="IPR009003">
    <property type="entry name" value="Peptidase_S1_PA"/>
</dbReference>
<sequence length="269" mass="28791">MSVARRNRLPVRGAFWIDKLSGQLPLVFSPPGSAENVESQRRSTSYARDIASRLTAMVSRAVPLLVPMSGHMHAGSGFFVSHVGREWLVTAGHIPLNMPQPHCNWLEWPNNIEVAGSMHGQLSLPLKRVKNGAIDASFAYLGGGDKPMADFMALPVPGGTAEHMQSQLYSLDAQLPEAGFKARIIGYPTSLQPWPSEKASELEINIKEVTPEILFYTPSASPGTSGGPVLVAGDKLIGMTIGFDSSGKAVSAFAIGRILDANLAAGRFD</sequence>
<dbReference type="AlphaFoldDB" id="A0A833J365"/>
<evidence type="ECO:0000313" key="2">
    <source>
        <dbReference type="Proteomes" id="UP000469949"/>
    </source>
</evidence>
<comment type="caution">
    <text evidence="1">The sequence shown here is derived from an EMBL/GenBank/DDBJ whole genome shotgun (WGS) entry which is preliminary data.</text>
</comment>
<proteinExistence type="predicted"/>
<gene>
    <name evidence="1" type="ORF">F8B43_3593</name>
</gene>
<reference evidence="1 2" key="1">
    <citation type="submission" date="2019-10" db="EMBL/GenBank/DDBJ databases">
        <title>Draft Genome Sequence of the Caffeine Degrading Methylotroph Methylorubrum populi PINKEL.</title>
        <authorList>
            <person name="Dawson S.C."/>
            <person name="Zhang X."/>
            <person name="Wright M.E."/>
            <person name="Sharma G."/>
            <person name="Langner J.T."/>
            <person name="Ditty J.L."/>
            <person name="Subuyuj G.A."/>
        </authorList>
    </citation>
    <scope>NUCLEOTIDE SEQUENCE [LARGE SCALE GENOMIC DNA]</scope>
    <source>
        <strain evidence="1 2">Pinkel</strain>
    </source>
</reference>
<dbReference type="SUPFAM" id="SSF50494">
    <property type="entry name" value="Trypsin-like serine proteases"/>
    <property type="match status" value="1"/>
</dbReference>
<evidence type="ECO:0008006" key="3">
    <source>
        <dbReference type="Google" id="ProtNLM"/>
    </source>
</evidence>
<dbReference type="Proteomes" id="UP000469949">
    <property type="component" value="Unassembled WGS sequence"/>
</dbReference>
<dbReference type="EMBL" id="WEKV01000014">
    <property type="protein sequence ID" value="KAB7783670.1"/>
    <property type="molecule type" value="Genomic_DNA"/>
</dbReference>
<dbReference type="InterPro" id="IPR043504">
    <property type="entry name" value="Peptidase_S1_PA_chymotrypsin"/>
</dbReference>
<name>A0A833J365_9HYPH</name>
<evidence type="ECO:0000313" key="1">
    <source>
        <dbReference type="EMBL" id="KAB7783670.1"/>
    </source>
</evidence>
<dbReference type="Gene3D" id="2.40.10.10">
    <property type="entry name" value="Trypsin-like serine proteases"/>
    <property type="match status" value="2"/>
</dbReference>
<organism evidence="1 2">
    <name type="scientific">Methylorubrum populi</name>
    <dbReference type="NCBI Taxonomy" id="223967"/>
    <lineage>
        <taxon>Bacteria</taxon>
        <taxon>Pseudomonadati</taxon>
        <taxon>Pseudomonadota</taxon>
        <taxon>Alphaproteobacteria</taxon>
        <taxon>Hyphomicrobiales</taxon>
        <taxon>Methylobacteriaceae</taxon>
        <taxon>Methylorubrum</taxon>
    </lineage>
</organism>
<accession>A0A833J365</accession>
<protein>
    <recommendedName>
        <fullName evidence="3">Serine protease</fullName>
    </recommendedName>
</protein>